<dbReference type="Pfam" id="PF07366">
    <property type="entry name" value="SnoaL"/>
    <property type="match status" value="2"/>
</dbReference>
<keyword evidence="3" id="KW-1185">Reference proteome</keyword>
<dbReference type="AlphaFoldDB" id="A0A9W6GNJ1"/>
<sequence length="409" mass="46654">MKENMAEKRGSSPVQESAKKAAEPRVRTHPSGKVFYGETSEVTPVHFHSYNELSKNTEVRQKMEGFDKQYCDFVDYIMRITHNIWEERGIGVIYDTYHDDVTMHCGSFNLQGMNDVVSNTLQTLHAFPDRRLVGENVVWSADPDGTFYSSHRIVSNATNLGDSGFGPATGKKAFFRTTVDCKVYKNRIVEEWLVRDNLYIVKQLGFDPVEVAKRMAKGFKTKAPALQSRFGLAENRKGQFVPELTINKLTDDKGNFDIGNFILSMYENVWNYRYFNKVRDYYSENAVIHSICNKELMGEAQIQGMLVSLFASVPNGRTLIERVTCNEIPGRDAWDVSVRWRISGMHEGIGFFGQPSGKPLEIFGINHLRIKDGMISEEWMTFDGLDVLRQIHVENDDEFAAAKDEFKSA</sequence>
<dbReference type="RefSeq" id="WP_281836686.1">
    <property type="nucleotide sequence ID" value="NZ_BSDY01000014.1"/>
</dbReference>
<dbReference type="PANTHER" id="PTHR38436:SF1">
    <property type="entry name" value="ESTER CYCLASE"/>
    <property type="match status" value="1"/>
</dbReference>
<gene>
    <name evidence="2" type="ORF">PM10SUCC1_27090</name>
</gene>
<protein>
    <submittedName>
        <fullName evidence="2">Polyketide cyclase</fullName>
    </submittedName>
</protein>
<dbReference type="GO" id="GO:0030638">
    <property type="term" value="P:polyketide metabolic process"/>
    <property type="evidence" value="ECO:0007669"/>
    <property type="project" value="InterPro"/>
</dbReference>
<feature type="compositionally biased region" description="Basic and acidic residues" evidence="1">
    <location>
        <begin position="17"/>
        <end position="26"/>
    </location>
</feature>
<dbReference type="EMBL" id="BSDY01000014">
    <property type="protein sequence ID" value="GLI57195.1"/>
    <property type="molecule type" value="Genomic_DNA"/>
</dbReference>
<name>A0A9W6GNJ1_9FUSO</name>
<dbReference type="SUPFAM" id="SSF54427">
    <property type="entry name" value="NTF2-like"/>
    <property type="match status" value="2"/>
</dbReference>
<comment type="caution">
    <text evidence="2">The sequence shown here is derived from an EMBL/GenBank/DDBJ whole genome shotgun (WGS) entry which is preliminary data.</text>
</comment>
<dbReference type="InterPro" id="IPR009959">
    <property type="entry name" value="Cyclase_SnoaL-like"/>
</dbReference>
<feature type="compositionally biased region" description="Basic and acidic residues" evidence="1">
    <location>
        <begin position="1"/>
        <end position="10"/>
    </location>
</feature>
<dbReference type="InterPro" id="IPR032710">
    <property type="entry name" value="NTF2-like_dom_sf"/>
</dbReference>
<dbReference type="Proteomes" id="UP001144471">
    <property type="component" value="Unassembled WGS sequence"/>
</dbReference>
<organism evidence="2 3">
    <name type="scientific">Propionigenium maris DSM 9537</name>
    <dbReference type="NCBI Taxonomy" id="1123000"/>
    <lineage>
        <taxon>Bacteria</taxon>
        <taxon>Fusobacteriati</taxon>
        <taxon>Fusobacteriota</taxon>
        <taxon>Fusobacteriia</taxon>
        <taxon>Fusobacteriales</taxon>
        <taxon>Fusobacteriaceae</taxon>
        <taxon>Propionigenium</taxon>
    </lineage>
</organism>
<evidence type="ECO:0000313" key="2">
    <source>
        <dbReference type="EMBL" id="GLI57195.1"/>
    </source>
</evidence>
<evidence type="ECO:0000313" key="3">
    <source>
        <dbReference type="Proteomes" id="UP001144471"/>
    </source>
</evidence>
<dbReference type="PANTHER" id="PTHR38436">
    <property type="entry name" value="POLYKETIDE CYCLASE SNOAL-LIKE DOMAIN"/>
    <property type="match status" value="1"/>
</dbReference>
<dbReference type="Gene3D" id="3.10.450.50">
    <property type="match status" value="2"/>
</dbReference>
<proteinExistence type="predicted"/>
<reference evidence="2" key="1">
    <citation type="submission" date="2022-12" db="EMBL/GenBank/DDBJ databases">
        <title>Reference genome sequencing for broad-spectrum identification of bacterial and archaeal isolates by mass spectrometry.</title>
        <authorList>
            <person name="Sekiguchi Y."/>
            <person name="Tourlousse D.M."/>
        </authorList>
    </citation>
    <scope>NUCLEOTIDE SEQUENCE</scope>
    <source>
        <strain evidence="2">10succ1</strain>
    </source>
</reference>
<accession>A0A9W6GNJ1</accession>
<feature type="region of interest" description="Disordered" evidence="1">
    <location>
        <begin position="1"/>
        <end position="32"/>
    </location>
</feature>
<evidence type="ECO:0000256" key="1">
    <source>
        <dbReference type="SAM" id="MobiDB-lite"/>
    </source>
</evidence>